<dbReference type="EMBL" id="LAZR01026225">
    <property type="protein sequence ID" value="KKL69380.1"/>
    <property type="molecule type" value="Genomic_DNA"/>
</dbReference>
<gene>
    <name evidence="1" type="ORF">LCGC14_2115530</name>
</gene>
<name>A0A0F9GIW6_9ZZZZ</name>
<sequence>MAGIVVDTVVDLTQRASIKDMEILQRVFETDFVPLLEQKRRLERKAFDKAYDEVTELESEL</sequence>
<organism evidence="1">
    <name type="scientific">marine sediment metagenome</name>
    <dbReference type="NCBI Taxonomy" id="412755"/>
    <lineage>
        <taxon>unclassified sequences</taxon>
        <taxon>metagenomes</taxon>
        <taxon>ecological metagenomes</taxon>
    </lineage>
</organism>
<reference evidence="1" key="1">
    <citation type="journal article" date="2015" name="Nature">
        <title>Complex archaea that bridge the gap between prokaryotes and eukaryotes.</title>
        <authorList>
            <person name="Spang A."/>
            <person name="Saw J.H."/>
            <person name="Jorgensen S.L."/>
            <person name="Zaremba-Niedzwiedzka K."/>
            <person name="Martijn J."/>
            <person name="Lind A.E."/>
            <person name="van Eijk R."/>
            <person name="Schleper C."/>
            <person name="Guy L."/>
            <person name="Ettema T.J."/>
        </authorList>
    </citation>
    <scope>NUCLEOTIDE SEQUENCE</scope>
</reference>
<comment type="caution">
    <text evidence="1">The sequence shown here is derived from an EMBL/GenBank/DDBJ whole genome shotgun (WGS) entry which is preliminary data.</text>
</comment>
<evidence type="ECO:0000313" key="1">
    <source>
        <dbReference type="EMBL" id="KKL69380.1"/>
    </source>
</evidence>
<dbReference type="AlphaFoldDB" id="A0A0F9GIW6"/>
<protein>
    <submittedName>
        <fullName evidence="1">Uncharacterized protein</fullName>
    </submittedName>
</protein>
<proteinExistence type="predicted"/>
<accession>A0A0F9GIW6</accession>